<comment type="function">
    <text evidence="6">Catalyzes the conversion of quinonoid dihydrobiopterin into tetrahydrobiopterin.</text>
</comment>
<dbReference type="GO" id="GO:0006729">
    <property type="term" value="P:tetrahydrobiopterin biosynthetic process"/>
    <property type="evidence" value="ECO:0007669"/>
    <property type="project" value="UniProtKB-KW"/>
</dbReference>
<dbReference type="GO" id="GO:0070404">
    <property type="term" value="F:NADH binding"/>
    <property type="evidence" value="ECO:0007669"/>
    <property type="project" value="TreeGrafter"/>
</dbReference>
<dbReference type="GO" id="GO:0006559">
    <property type="term" value="P:L-phenylalanine catabolic process"/>
    <property type="evidence" value="ECO:0007669"/>
    <property type="project" value="TreeGrafter"/>
</dbReference>
<evidence type="ECO:0000256" key="5">
    <source>
        <dbReference type="ARBA" id="ARBA00023007"/>
    </source>
</evidence>
<evidence type="ECO:0000256" key="11">
    <source>
        <dbReference type="ARBA" id="ARBA00047429"/>
    </source>
</evidence>
<evidence type="ECO:0000256" key="6">
    <source>
        <dbReference type="ARBA" id="ARBA00037099"/>
    </source>
</evidence>
<evidence type="ECO:0000256" key="3">
    <source>
        <dbReference type="ARBA" id="ARBA00022857"/>
    </source>
</evidence>
<dbReference type="GO" id="GO:0070402">
    <property type="term" value="F:NADPH binding"/>
    <property type="evidence" value="ECO:0007669"/>
    <property type="project" value="TreeGrafter"/>
</dbReference>
<organism evidence="13 14">
    <name type="scientific">Trichinella spiralis</name>
    <name type="common">Trichina worm</name>
    <dbReference type="NCBI Taxonomy" id="6334"/>
    <lineage>
        <taxon>Eukaryota</taxon>
        <taxon>Metazoa</taxon>
        <taxon>Ecdysozoa</taxon>
        <taxon>Nematoda</taxon>
        <taxon>Enoplea</taxon>
        <taxon>Dorylaimia</taxon>
        <taxon>Trichinellida</taxon>
        <taxon>Trichinellidae</taxon>
        <taxon>Trichinella</taxon>
    </lineage>
</organism>
<evidence type="ECO:0000256" key="1">
    <source>
        <dbReference type="ARBA" id="ARBA00006484"/>
    </source>
</evidence>
<dbReference type="CDD" id="cd05334">
    <property type="entry name" value="DHPR_SDR_c_like"/>
    <property type="match status" value="1"/>
</dbReference>
<dbReference type="EC" id="1.5.1.34" evidence="7"/>
<evidence type="ECO:0000256" key="12">
    <source>
        <dbReference type="ARBA" id="ARBA00047536"/>
    </source>
</evidence>
<evidence type="ECO:0000256" key="8">
    <source>
        <dbReference type="ARBA" id="ARBA00039520"/>
    </source>
</evidence>
<dbReference type="EMBL" id="JYDH01000012">
    <property type="protein sequence ID" value="KRY40533.1"/>
    <property type="molecule type" value="Genomic_DNA"/>
</dbReference>
<proteinExistence type="inferred from homology"/>
<evidence type="ECO:0000313" key="14">
    <source>
        <dbReference type="Proteomes" id="UP000054776"/>
    </source>
</evidence>
<reference evidence="13 14" key="1">
    <citation type="submission" date="2015-01" db="EMBL/GenBank/DDBJ databases">
        <title>Evolution of Trichinella species and genotypes.</title>
        <authorList>
            <person name="Korhonen P.K."/>
            <person name="Edoardo P."/>
            <person name="Giuseppe L.R."/>
            <person name="Gasser R.B."/>
        </authorList>
    </citation>
    <scope>NUCLEOTIDE SEQUENCE [LARGE SCALE GENOMIC DNA]</scope>
    <source>
        <strain evidence="13">ISS3</strain>
    </source>
</reference>
<evidence type="ECO:0000256" key="7">
    <source>
        <dbReference type="ARBA" id="ARBA00039153"/>
    </source>
</evidence>
<gene>
    <name evidence="13" type="primary">SARS2</name>
    <name evidence="13" type="ORF">T01_2531</name>
</gene>
<comment type="caution">
    <text evidence="13">The sequence shown here is derived from an EMBL/GenBank/DDBJ whole genome shotgun (WGS) entry which is preliminary data.</text>
</comment>
<dbReference type="Proteomes" id="UP000054776">
    <property type="component" value="Unassembled WGS sequence"/>
</dbReference>
<dbReference type="OrthoDB" id="1204at2759"/>
<keyword evidence="5" id="KW-0783">Tetrahydrobiopterin biosynthesis</keyword>
<name>A0A0V1BTI9_TRISP</name>
<accession>A0A0V1BTI9</accession>
<dbReference type="PANTHER" id="PTHR15104:SF0">
    <property type="entry name" value="DIHYDROPTERIDINE REDUCTASE"/>
    <property type="match status" value="1"/>
</dbReference>
<comment type="subunit">
    <text evidence="2">Homodimer.</text>
</comment>
<dbReference type="FunFam" id="3.40.50.720:FF:000157">
    <property type="entry name" value="Quinoid dihydropteridine reductase"/>
    <property type="match status" value="1"/>
</dbReference>
<dbReference type="InterPro" id="IPR020904">
    <property type="entry name" value="Sc_DH/Rdtase_CS"/>
</dbReference>
<keyword evidence="3" id="KW-0521">NADP</keyword>
<evidence type="ECO:0000313" key="13">
    <source>
        <dbReference type="EMBL" id="KRY40533.1"/>
    </source>
</evidence>
<keyword evidence="14" id="KW-1185">Reference proteome</keyword>
<dbReference type="GO" id="GO:0005737">
    <property type="term" value="C:cytoplasm"/>
    <property type="evidence" value="ECO:0007669"/>
    <property type="project" value="TreeGrafter"/>
</dbReference>
<evidence type="ECO:0000256" key="2">
    <source>
        <dbReference type="ARBA" id="ARBA00011738"/>
    </source>
</evidence>
<evidence type="ECO:0000256" key="10">
    <source>
        <dbReference type="ARBA" id="ARBA00042518"/>
    </source>
</evidence>
<comment type="catalytic activity">
    <reaction evidence="11">
        <text>5,6,7,8-tetrahydropteridine + NADP(+) = 6,7-dihydropteridine + NADPH + H(+)</text>
        <dbReference type="Rhea" id="RHEA:17865"/>
        <dbReference type="ChEBI" id="CHEBI:15378"/>
        <dbReference type="ChEBI" id="CHEBI:28889"/>
        <dbReference type="ChEBI" id="CHEBI:30156"/>
        <dbReference type="ChEBI" id="CHEBI:57783"/>
        <dbReference type="ChEBI" id="CHEBI:58349"/>
        <dbReference type="EC" id="1.5.1.34"/>
    </reaction>
    <physiologicalReaction direction="right-to-left" evidence="11">
        <dbReference type="Rhea" id="RHEA:17867"/>
    </physiologicalReaction>
</comment>
<dbReference type="InterPro" id="IPR036291">
    <property type="entry name" value="NAD(P)-bd_dom_sf"/>
</dbReference>
<dbReference type="GO" id="GO:0004155">
    <property type="term" value="F:6,7-dihydropteridine reductase activity"/>
    <property type="evidence" value="ECO:0007669"/>
    <property type="project" value="UniProtKB-EC"/>
</dbReference>
<dbReference type="PROSITE" id="PS00061">
    <property type="entry name" value="ADH_SHORT"/>
    <property type="match status" value="1"/>
</dbReference>
<evidence type="ECO:0000256" key="9">
    <source>
        <dbReference type="ARBA" id="ARBA00041348"/>
    </source>
</evidence>
<dbReference type="AlphaFoldDB" id="A0A0V1BTI9"/>
<keyword evidence="4" id="KW-0560">Oxidoreductase</keyword>
<dbReference type="SUPFAM" id="SSF51735">
    <property type="entry name" value="NAD(P)-binding Rossmann-fold domains"/>
    <property type="match status" value="1"/>
</dbReference>
<evidence type="ECO:0000256" key="4">
    <source>
        <dbReference type="ARBA" id="ARBA00023002"/>
    </source>
</evidence>
<comment type="similarity">
    <text evidence="1">Belongs to the short-chain dehydrogenases/reductases (SDR) family.</text>
</comment>
<dbReference type="Gene3D" id="3.40.50.720">
    <property type="entry name" value="NAD(P)-binding Rossmann-like Domain"/>
    <property type="match status" value="1"/>
</dbReference>
<dbReference type="PANTHER" id="PTHR15104">
    <property type="entry name" value="DIHYDROPTERIDINE REDUCTASE"/>
    <property type="match status" value="1"/>
</dbReference>
<sequence>MAGRVIVYGGAGALGSKVVEHFAARNWWTCSIDLLKNDAASCNIVVNDSTDFILQGEEVVSKVTDATANEKVDAILCLAGGWTGGSAKKKGIYIFFFKVYSELFFKDFFLSCQQMWKQSVWTSVISCRLGSLFLKTEGLLVFTGAAAALQPTPTMMAYGMAKAAVQQLARSAGCPAGGLPEKSTCLAILPVTLDTPANRKAMPKADTSSWTQLSYIVDMISGWISDYGSRPKSGSLIKLTTVNGNTVQEICEEN</sequence>
<comment type="catalytic activity">
    <reaction evidence="12">
        <text>5,6,7,8-tetrahydropteridine + NAD(+) = 6,7-dihydropteridine + NADH + H(+)</text>
        <dbReference type="Rhea" id="RHEA:17869"/>
        <dbReference type="ChEBI" id="CHEBI:15378"/>
        <dbReference type="ChEBI" id="CHEBI:28889"/>
        <dbReference type="ChEBI" id="CHEBI:30156"/>
        <dbReference type="ChEBI" id="CHEBI:57540"/>
        <dbReference type="ChEBI" id="CHEBI:57945"/>
        <dbReference type="EC" id="1.5.1.34"/>
    </reaction>
    <physiologicalReaction direction="right-to-left" evidence="12">
        <dbReference type="Rhea" id="RHEA:17871"/>
    </physiologicalReaction>
</comment>
<protein>
    <recommendedName>
        <fullName evidence="8">Dihydropteridine reductase</fullName>
        <ecNumber evidence="7">1.5.1.34</ecNumber>
    </recommendedName>
    <alternativeName>
        <fullName evidence="10">HDHPR</fullName>
    </alternativeName>
    <alternativeName>
        <fullName evidence="9">Quinoid dihydropteridine reductase</fullName>
    </alternativeName>
</protein>